<dbReference type="AlphaFoldDB" id="A0A1L4D304"/>
<accession>A0A1L4D304</accession>
<evidence type="ECO:0000256" key="2">
    <source>
        <dbReference type="ARBA" id="ARBA00022676"/>
    </source>
</evidence>
<proteinExistence type="predicted"/>
<name>A0A1L4D304_9BACT</name>
<dbReference type="Pfam" id="PF00535">
    <property type="entry name" value="Glycos_transf_2"/>
    <property type="match status" value="1"/>
</dbReference>
<evidence type="ECO:0000256" key="7">
    <source>
        <dbReference type="ARBA" id="ARBA00023136"/>
    </source>
</evidence>
<evidence type="ECO:0000313" key="11">
    <source>
        <dbReference type="Proteomes" id="UP000184731"/>
    </source>
</evidence>
<evidence type="ECO:0000256" key="6">
    <source>
        <dbReference type="ARBA" id="ARBA00022989"/>
    </source>
</evidence>
<dbReference type="PANTHER" id="PTHR48090:SF3">
    <property type="entry name" value="UNDECAPRENYL-PHOSPHATE 4-DEOXY-4-FORMAMIDO-L-ARABINOSE TRANSFERASE"/>
    <property type="match status" value="1"/>
</dbReference>
<dbReference type="InterPro" id="IPR001173">
    <property type="entry name" value="Glyco_trans_2-like"/>
</dbReference>
<evidence type="ECO:0000256" key="4">
    <source>
        <dbReference type="ARBA" id="ARBA00022692"/>
    </source>
</evidence>
<reference evidence="10 11" key="1">
    <citation type="submission" date="2016-10" db="EMBL/GenBank/DDBJ databases">
        <title>Silvanigrella aquatica sp. nov., isolated from a freshwater lake located in the Black Forest, Germany, description of Silvanigrellaceae fam. nov., Silvanigrellales ord. nov., reclassification of the order Bdellovibrionales in the class Oligoflexia, reclassification of the families Bacteriovoracaceae and Halobacteriovoraceae in the new order Bacteriovoracales ord. nov., and reclassification of the family Pseudobacteriovoracaceae in the order Oligoflexiales.</title>
        <authorList>
            <person name="Hahn M.W."/>
            <person name="Schmidt J."/>
            <person name="Koll U."/>
            <person name="Rohde M."/>
            <person name="Verbag S."/>
            <person name="Pitt A."/>
            <person name="Nakai R."/>
            <person name="Naganuma T."/>
            <person name="Lang E."/>
        </authorList>
    </citation>
    <scope>NUCLEOTIDE SEQUENCE [LARGE SCALE GENOMIC DNA]</scope>
    <source>
        <strain evidence="10 11">MWH-Nonnen-W8red</strain>
    </source>
</reference>
<protein>
    <recommendedName>
        <fullName evidence="9">Glycosyltransferase 2-like domain-containing protein</fullName>
    </recommendedName>
</protein>
<evidence type="ECO:0000313" key="10">
    <source>
        <dbReference type="EMBL" id="APJ04588.1"/>
    </source>
</evidence>
<keyword evidence="11" id="KW-1185">Reference proteome</keyword>
<dbReference type="STRING" id="1915309.AXG55_11995"/>
<dbReference type="GO" id="GO:0009103">
    <property type="term" value="P:lipopolysaccharide biosynthetic process"/>
    <property type="evidence" value="ECO:0007669"/>
    <property type="project" value="UniProtKB-KW"/>
</dbReference>
<keyword evidence="3" id="KW-0808">Transferase</keyword>
<evidence type="ECO:0000256" key="5">
    <source>
        <dbReference type="ARBA" id="ARBA00022985"/>
    </source>
</evidence>
<dbReference type="RefSeq" id="WP_148698336.1">
    <property type="nucleotide sequence ID" value="NZ_CP017834.1"/>
</dbReference>
<dbReference type="Proteomes" id="UP000184731">
    <property type="component" value="Chromosome"/>
</dbReference>
<dbReference type="CDD" id="cd04187">
    <property type="entry name" value="DPM1_like_bac"/>
    <property type="match status" value="1"/>
</dbReference>
<dbReference type="InterPro" id="IPR029044">
    <property type="entry name" value="Nucleotide-diphossugar_trans"/>
</dbReference>
<dbReference type="OrthoDB" id="5290879at2"/>
<keyword evidence="5" id="KW-0448">Lipopolysaccharide biosynthesis</keyword>
<evidence type="ECO:0000256" key="1">
    <source>
        <dbReference type="ARBA" id="ARBA00022475"/>
    </source>
</evidence>
<keyword evidence="6 8" id="KW-1133">Transmembrane helix</keyword>
<sequence>MKKGISIIIPVYGSEKIIESLIQQLYILLASYDNYEVILVNDGSFDASWEVIQNLVRDHHCLRGISLYRNFGQHNALICGIFAAKFDKIVTMDDDLQHPPSEIPKLLTQLEKGVDLVYGIPMIDQHTLWRNFTSVYIKFLFAKVLNIKNASELSAFRAFRTNLRDSFSKVSLGPRPSLDVLLSWGTIKISSIQVMHNERYEGKSNYNFIKLFKYALSIITGFSTLPLRIASILGFVIIVFGVFLLSYVIIIYLKNHGVIAGFSFLASIIIIFSGVQLFCLGIIGEYLASLHNRTMGKPTYLIKEEI</sequence>
<keyword evidence="7 8" id="KW-0472">Membrane</keyword>
<dbReference type="SUPFAM" id="SSF53448">
    <property type="entry name" value="Nucleotide-diphospho-sugar transferases"/>
    <property type="match status" value="1"/>
</dbReference>
<evidence type="ECO:0000259" key="9">
    <source>
        <dbReference type="Pfam" id="PF00535"/>
    </source>
</evidence>
<feature type="domain" description="Glycosyltransferase 2-like" evidence="9">
    <location>
        <begin position="6"/>
        <end position="160"/>
    </location>
</feature>
<evidence type="ECO:0000256" key="8">
    <source>
        <dbReference type="SAM" id="Phobius"/>
    </source>
</evidence>
<dbReference type="PANTHER" id="PTHR48090">
    <property type="entry name" value="UNDECAPRENYL-PHOSPHATE 4-DEOXY-4-FORMAMIDO-L-ARABINOSE TRANSFERASE-RELATED"/>
    <property type="match status" value="1"/>
</dbReference>
<dbReference type="InterPro" id="IPR050256">
    <property type="entry name" value="Glycosyltransferase_2"/>
</dbReference>
<keyword evidence="1" id="KW-1003">Cell membrane</keyword>
<keyword evidence="4 8" id="KW-0812">Transmembrane</keyword>
<evidence type="ECO:0000256" key="3">
    <source>
        <dbReference type="ARBA" id="ARBA00022679"/>
    </source>
</evidence>
<dbReference type="EMBL" id="CP017834">
    <property type="protein sequence ID" value="APJ04588.1"/>
    <property type="molecule type" value="Genomic_DNA"/>
</dbReference>
<organism evidence="10 11">
    <name type="scientific">Silvanigrella aquatica</name>
    <dbReference type="NCBI Taxonomy" id="1915309"/>
    <lineage>
        <taxon>Bacteria</taxon>
        <taxon>Pseudomonadati</taxon>
        <taxon>Bdellovibrionota</taxon>
        <taxon>Oligoflexia</taxon>
        <taxon>Silvanigrellales</taxon>
        <taxon>Silvanigrellaceae</taxon>
        <taxon>Silvanigrella</taxon>
    </lineage>
</organism>
<keyword evidence="2" id="KW-0328">Glycosyltransferase</keyword>
<dbReference type="KEGG" id="saqi:AXG55_11995"/>
<feature type="transmembrane region" description="Helical" evidence="8">
    <location>
        <begin position="232"/>
        <end position="253"/>
    </location>
</feature>
<dbReference type="Gene3D" id="3.90.550.10">
    <property type="entry name" value="Spore Coat Polysaccharide Biosynthesis Protein SpsA, Chain A"/>
    <property type="match status" value="1"/>
</dbReference>
<dbReference type="GO" id="GO:0099621">
    <property type="term" value="F:undecaprenyl-phosphate 4-deoxy-4-formamido-L-arabinose transferase activity"/>
    <property type="evidence" value="ECO:0007669"/>
    <property type="project" value="TreeGrafter"/>
</dbReference>
<gene>
    <name evidence="10" type="ORF">AXG55_11995</name>
</gene>
<feature type="transmembrane region" description="Helical" evidence="8">
    <location>
        <begin position="259"/>
        <end position="288"/>
    </location>
</feature>
<dbReference type="GO" id="GO:0005886">
    <property type="term" value="C:plasma membrane"/>
    <property type="evidence" value="ECO:0007669"/>
    <property type="project" value="TreeGrafter"/>
</dbReference>